<gene>
    <name evidence="1" type="ORF">HMPREF0402_03467</name>
</gene>
<name>H1PYH4_9FUSO</name>
<comment type="caution">
    <text evidence="1">The sequence shown here is derived from an EMBL/GenBank/DDBJ whole genome shotgun (WGS) entry which is preliminary data.</text>
</comment>
<dbReference type="Proteomes" id="UP000003233">
    <property type="component" value="Unassembled WGS sequence"/>
</dbReference>
<dbReference type="EMBL" id="AGWJ02000035">
    <property type="protein sequence ID" value="EHO77163.1"/>
    <property type="molecule type" value="Genomic_DNA"/>
</dbReference>
<organism evidence="1 2">
    <name type="scientific">Fusobacterium ulcerans 12-1B</name>
    <dbReference type="NCBI Taxonomy" id="457404"/>
    <lineage>
        <taxon>Bacteria</taxon>
        <taxon>Fusobacteriati</taxon>
        <taxon>Fusobacteriota</taxon>
        <taxon>Fusobacteriia</taxon>
        <taxon>Fusobacteriales</taxon>
        <taxon>Fusobacteriaceae</taxon>
        <taxon>Fusobacterium</taxon>
    </lineage>
</organism>
<reference evidence="1 2" key="1">
    <citation type="submission" date="2012-07" db="EMBL/GenBank/DDBJ databases">
        <title>The Genome Sequence of Fusobacterium ulcerans 12_1B.</title>
        <authorList>
            <consortium name="The Broad Institute Genome Sequencing Platform"/>
            <person name="Earl A."/>
            <person name="Ward D."/>
            <person name="Feldgarden M."/>
            <person name="Gevers D."/>
            <person name="Strauss J."/>
            <person name="Ambrose C.E."/>
            <person name="Allen-Vercoe E."/>
            <person name="Walker B."/>
            <person name="Young S.K."/>
            <person name="Zeng Q."/>
            <person name="Gargeya S."/>
            <person name="Fitzgerald M."/>
            <person name="Haas B."/>
            <person name="Abouelleil A."/>
            <person name="Alvarado L."/>
            <person name="Arachchi H.M."/>
            <person name="Berlin A.M."/>
            <person name="Chapman S.B."/>
            <person name="Goldberg J."/>
            <person name="Griggs A."/>
            <person name="Gujja S."/>
            <person name="Hansen M."/>
            <person name="Howarth C."/>
            <person name="Imamovic A."/>
            <person name="Larimer J."/>
            <person name="McCowen C."/>
            <person name="Montmayeur A."/>
            <person name="Murphy C."/>
            <person name="Neiman D."/>
            <person name="Pearson M."/>
            <person name="Priest M."/>
            <person name="Roberts A."/>
            <person name="Saif S."/>
            <person name="Shea T."/>
            <person name="Sisk P."/>
            <person name="Sykes S."/>
            <person name="Wortman J."/>
            <person name="Nusbaum C."/>
            <person name="Birren B."/>
        </authorList>
    </citation>
    <scope>NUCLEOTIDE SEQUENCE [LARGE SCALE GENOMIC DNA]</scope>
    <source>
        <strain evidence="1 2">12_1B</strain>
    </source>
</reference>
<protein>
    <submittedName>
        <fullName evidence="1">Uncharacterized protein</fullName>
    </submittedName>
</protein>
<dbReference type="BioCyc" id="FSP457404-HMP:GTSQ-3521-MONOMER"/>
<dbReference type="PATRIC" id="fig|457404.5.peg.3558"/>
<keyword evidence="2" id="KW-1185">Reference proteome</keyword>
<sequence>MKKIVEEKLIISMMKVHNLLKESFINKRKASFKVEVPAFKYSELLYTNEIKLAFDCLKWNYKELLRYLKRENYSPSLKIVLLYDNEKSFPIAMSMTLSEFLKSDLFVGKEIIKIKFLNSN</sequence>
<dbReference type="AlphaFoldDB" id="H1PYH4"/>
<proteinExistence type="predicted"/>
<evidence type="ECO:0000313" key="1">
    <source>
        <dbReference type="EMBL" id="EHO77163.1"/>
    </source>
</evidence>
<dbReference type="RefSeq" id="WP_008699399.1">
    <property type="nucleotide sequence ID" value="NZ_KE161012.1"/>
</dbReference>
<accession>H1PYH4</accession>
<dbReference type="HOGENOM" id="CLU_2034699_0_0_0"/>
<evidence type="ECO:0000313" key="2">
    <source>
        <dbReference type="Proteomes" id="UP000003233"/>
    </source>
</evidence>